<evidence type="ECO:0000256" key="2">
    <source>
        <dbReference type="SAM" id="SignalP"/>
    </source>
</evidence>
<organism evidence="3 4">
    <name type="scientific">Imshaugia aleurites</name>
    <dbReference type="NCBI Taxonomy" id="172621"/>
    <lineage>
        <taxon>Eukaryota</taxon>
        <taxon>Fungi</taxon>
        <taxon>Dikarya</taxon>
        <taxon>Ascomycota</taxon>
        <taxon>Pezizomycotina</taxon>
        <taxon>Lecanoromycetes</taxon>
        <taxon>OSLEUM clade</taxon>
        <taxon>Lecanoromycetidae</taxon>
        <taxon>Lecanorales</taxon>
        <taxon>Lecanorineae</taxon>
        <taxon>Parmeliaceae</taxon>
        <taxon>Imshaugia</taxon>
    </lineage>
</organism>
<feature type="region of interest" description="Disordered" evidence="1">
    <location>
        <begin position="325"/>
        <end position="417"/>
    </location>
</feature>
<feature type="signal peptide" evidence="2">
    <location>
        <begin position="1"/>
        <end position="26"/>
    </location>
</feature>
<name>A0A8H3FA67_9LECA</name>
<protein>
    <submittedName>
        <fullName evidence="3">Uncharacterized protein</fullName>
    </submittedName>
</protein>
<proteinExistence type="predicted"/>
<accession>A0A8H3FA67</accession>
<evidence type="ECO:0000256" key="1">
    <source>
        <dbReference type="SAM" id="MobiDB-lite"/>
    </source>
</evidence>
<evidence type="ECO:0000313" key="3">
    <source>
        <dbReference type="EMBL" id="CAF9919860.1"/>
    </source>
</evidence>
<feature type="compositionally biased region" description="Low complexity" evidence="1">
    <location>
        <begin position="383"/>
        <end position="417"/>
    </location>
</feature>
<sequence length="580" mass="58288">MFIRNAFLSLLSTSSIFLTLSVQTAGAPNSSSQTMDAVGVEVASRVIEVLAAVIPSQSRHSSASSNSSYQAANSTVSFTSLQSTLSFNSSSVPNTGGQTIASNVIEGLAALGSSQSLQSFISAESYTAGNGANLPISSHSIQSTSVSGASNTAADWPASTVAGATAVSQQSASSAARGASFNRFAIPDATDSTQSVTVTIPPPVSTSSVPSASANGTLTPLPNVATVILDGTSQVIYKQTFTNLRSITAAGNITTALPQSSSQSTSNAILPVGAPVAIVVGPAGIWYRIGTIGPPIGPPDLPKLTIGGGRSLFCTLFPFFCPGTKSISPPGTPDPPKHPDPPGNGQNPPTPKDDPEPESDGASQSRGEATNMPSSTQVPNTKATYSAQSQTTRSTTPTQSSTTRLTTLTQNSTTRSASSTQSLISFDWITQNISADIVFVTTSENFSAVSSYLQAEFTSMGIAFDETDAMAGLAPANATNATTTVASSAGKEIDISGTATNGAGIIATAAVAAGSVDGPAGVFTQMTIASSIAGQTSNSAAALVASTVVNEPPPSSATQPAPTLPPSAASPLFILACTQS</sequence>
<keyword evidence="4" id="KW-1185">Reference proteome</keyword>
<evidence type="ECO:0000313" key="4">
    <source>
        <dbReference type="Proteomes" id="UP000664534"/>
    </source>
</evidence>
<feature type="compositionally biased region" description="Polar residues" evidence="1">
    <location>
        <begin position="361"/>
        <end position="382"/>
    </location>
</feature>
<reference evidence="3" key="1">
    <citation type="submission" date="2021-03" db="EMBL/GenBank/DDBJ databases">
        <authorList>
            <person name="Tagirdzhanova G."/>
        </authorList>
    </citation>
    <scope>NUCLEOTIDE SEQUENCE</scope>
</reference>
<feature type="chain" id="PRO_5034334015" evidence="2">
    <location>
        <begin position="27"/>
        <end position="580"/>
    </location>
</feature>
<dbReference type="EMBL" id="CAJPDT010000024">
    <property type="protein sequence ID" value="CAF9919860.1"/>
    <property type="molecule type" value="Genomic_DNA"/>
</dbReference>
<gene>
    <name evidence="3" type="ORF">IMSHALPRED_004741</name>
</gene>
<dbReference type="Proteomes" id="UP000664534">
    <property type="component" value="Unassembled WGS sequence"/>
</dbReference>
<comment type="caution">
    <text evidence="3">The sequence shown here is derived from an EMBL/GenBank/DDBJ whole genome shotgun (WGS) entry which is preliminary data.</text>
</comment>
<dbReference type="AlphaFoldDB" id="A0A8H3FA67"/>
<keyword evidence="2" id="KW-0732">Signal</keyword>